<reference evidence="8" key="3">
    <citation type="submission" date="2025-09" db="UniProtKB">
        <authorList>
            <consortium name="Ensembl"/>
        </authorList>
    </citation>
    <scope>IDENTIFICATION</scope>
</reference>
<keyword evidence="3 7" id="KW-0378">Hydrolase</keyword>
<dbReference type="Pfam" id="PF04916">
    <property type="entry name" value="Phospholip_B"/>
    <property type="match status" value="1"/>
</dbReference>
<evidence type="ECO:0000256" key="4">
    <source>
        <dbReference type="ARBA" id="ARBA00022963"/>
    </source>
</evidence>
<dbReference type="STRING" id="7897.ENSLACP00000000456"/>
<dbReference type="Gene3D" id="3.60.60.30">
    <property type="match status" value="1"/>
</dbReference>
<evidence type="ECO:0000313" key="8">
    <source>
        <dbReference type="Ensembl" id="ENSLACP00000000456.1"/>
    </source>
</evidence>
<accession>H2ZST5</accession>
<dbReference type="AlphaFoldDB" id="H2ZST5"/>
<evidence type="ECO:0000256" key="1">
    <source>
        <dbReference type="ARBA" id="ARBA00007835"/>
    </source>
</evidence>
<keyword evidence="2" id="KW-0732">Signal</keyword>
<evidence type="ECO:0000256" key="5">
    <source>
        <dbReference type="ARBA" id="ARBA00023098"/>
    </source>
</evidence>
<sequence length="127" mass="14500">SALGALESLDDFYLLSSNLVVLQTTNLVFNETLFKSVTPKSLLAWQRVRVANMMANSGKSWAQTFASYNSGTYNNQYMVLDLKQITLKKEIRKGALYIVEQIPTFVEFSDQTTLLRTVRYWPSYSIP</sequence>
<dbReference type="InParanoid" id="H2ZST5"/>
<evidence type="ECO:0000256" key="6">
    <source>
        <dbReference type="ARBA" id="ARBA00023180"/>
    </source>
</evidence>
<dbReference type="GO" id="GO:0005576">
    <property type="term" value="C:extracellular region"/>
    <property type="evidence" value="ECO:0007669"/>
    <property type="project" value="TreeGrafter"/>
</dbReference>
<dbReference type="InterPro" id="IPR007000">
    <property type="entry name" value="PLipase_B-like"/>
</dbReference>
<name>H2ZST5_LATCH</name>
<proteinExistence type="inferred from homology"/>
<dbReference type="EC" id="3.1.1.-" evidence="7"/>
<keyword evidence="5 7" id="KW-0443">Lipid metabolism</keyword>
<evidence type="ECO:0000256" key="2">
    <source>
        <dbReference type="ARBA" id="ARBA00022729"/>
    </source>
</evidence>
<dbReference type="EMBL" id="AFYH01274505">
    <property type="status" value="NOT_ANNOTATED_CDS"/>
    <property type="molecule type" value="Genomic_DNA"/>
</dbReference>
<comment type="function">
    <text evidence="7">Putative phospholipase.</text>
</comment>
<comment type="similarity">
    <text evidence="1 7">Belongs to the phospholipase B-like family.</text>
</comment>
<organism evidence="8 9">
    <name type="scientific">Latimeria chalumnae</name>
    <name type="common">Coelacanth</name>
    <dbReference type="NCBI Taxonomy" id="7897"/>
    <lineage>
        <taxon>Eukaryota</taxon>
        <taxon>Metazoa</taxon>
        <taxon>Chordata</taxon>
        <taxon>Craniata</taxon>
        <taxon>Vertebrata</taxon>
        <taxon>Euteleostomi</taxon>
        <taxon>Coelacanthiformes</taxon>
        <taxon>Coelacanthidae</taxon>
        <taxon>Latimeria</taxon>
    </lineage>
</organism>
<evidence type="ECO:0000256" key="3">
    <source>
        <dbReference type="ARBA" id="ARBA00022801"/>
    </source>
</evidence>
<keyword evidence="4 7" id="KW-0442">Lipid degradation</keyword>
<dbReference type="GeneTree" id="ENSGT00530000063509"/>
<protein>
    <recommendedName>
        <fullName evidence="7">Phospholipase B-like</fullName>
        <ecNumber evidence="7">3.1.1.-</ecNumber>
    </recommendedName>
</protein>
<dbReference type="GO" id="GO:0009395">
    <property type="term" value="P:phospholipid catabolic process"/>
    <property type="evidence" value="ECO:0007669"/>
    <property type="project" value="TreeGrafter"/>
</dbReference>
<evidence type="ECO:0000256" key="7">
    <source>
        <dbReference type="RuleBase" id="RU364138"/>
    </source>
</evidence>
<keyword evidence="9" id="KW-1185">Reference proteome</keyword>
<evidence type="ECO:0000313" key="9">
    <source>
        <dbReference type="Proteomes" id="UP000008672"/>
    </source>
</evidence>
<dbReference type="Ensembl" id="ENSLACT00000000458.1">
    <property type="protein sequence ID" value="ENSLACP00000000456.1"/>
    <property type="gene ID" value="ENSLACG00000000407.1"/>
</dbReference>
<dbReference type="PANTHER" id="PTHR12370">
    <property type="entry name" value="PHOSPHOLIPASE B-RELATED"/>
    <property type="match status" value="1"/>
</dbReference>
<dbReference type="HOGENOM" id="CLU_1975552_0_0_1"/>
<dbReference type="GO" id="GO:0004620">
    <property type="term" value="F:phospholipase activity"/>
    <property type="evidence" value="ECO:0007669"/>
    <property type="project" value="InterPro"/>
</dbReference>
<dbReference type="PANTHER" id="PTHR12370:SF1">
    <property type="entry name" value="PHOSPHOLIPASE B-LIKE 1"/>
    <property type="match status" value="1"/>
</dbReference>
<reference evidence="9" key="1">
    <citation type="submission" date="2011-08" db="EMBL/GenBank/DDBJ databases">
        <title>The draft genome of Latimeria chalumnae.</title>
        <authorList>
            <person name="Di Palma F."/>
            <person name="Alfoldi J."/>
            <person name="Johnson J."/>
            <person name="Berlin A."/>
            <person name="Gnerre S."/>
            <person name="Jaffe D."/>
            <person name="MacCallum I."/>
            <person name="Young S."/>
            <person name="Walker B.J."/>
            <person name="Lander E."/>
            <person name="Lindblad-Toh K."/>
        </authorList>
    </citation>
    <scope>NUCLEOTIDE SEQUENCE [LARGE SCALE GENOMIC DNA]</scope>
    <source>
        <strain evidence="9">Wild caught</strain>
    </source>
</reference>
<keyword evidence="6" id="KW-0325">Glycoprotein</keyword>
<dbReference type="OMA" id="YNWERSP"/>
<reference evidence="8" key="2">
    <citation type="submission" date="2025-08" db="UniProtKB">
        <authorList>
            <consortium name="Ensembl"/>
        </authorList>
    </citation>
    <scope>IDENTIFICATION</scope>
</reference>
<dbReference type="eggNOG" id="KOG3774">
    <property type="taxonomic scope" value="Eukaryota"/>
</dbReference>
<dbReference type="Proteomes" id="UP000008672">
    <property type="component" value="Unassembled WGS sequence"/>
</dbReference>